<feature type="compositionally biased region" description="Polar residues" evidence="1">
    <location>
        <begin position="127"/>
        <end position="144"/>
    </location>
</feature>
<feature type="compositionally biased region" description="Pro residues" evidence="1">
    <location>
        <begin position="71"/>
        <end position="85"/>
    </location>
</feature>
<name>A0A0X3VC92_9ACTN</name>
<protein>
    <submittedName>
        <fullName evidence="3">Uncharacterized protein</fullName>
    </submittedName>
</protein>
<sequence>MNEEATHPPTEPGANGETAPANRQPKAPAWDGPPAPRQPGPPTLPWQTPPLPTTAPQQPNSAPPWQSSPDPVAPPQPPQPGPPTLPWQTAPAPAPAPQWQNSPEPHSAPPWQSFPEPNSAPPAIASWNETSTENSWNTAQQQSSPPAPVPPLRPAPPAKPARSGGWLAGWIGGILVAAIAFGAGGYFIGSAGDSGGGSDNPTSDPAPSVPLFEARLTATNREKLGGDLAGLAGPWITSLGNCIANTEKGAPALGPDESRHVTCRYGDAWVHFVVYKAAAQKNAARSYRLQLNLNADEVAPGVQDPQRTNGGVTQAPGKIVEYAFRQQSGVALCGMSWERDEDQLAALMLEASCEADLGGNWAVLRDLWQRHS</sequence>
<comment type="caution">
    <text evidence="3">The sequence shown here is derived from an EMBL/GenBank/DDBJ whole genome shotgun (WGS) entry which is preliminary data.</text>
</comment>
<dbReference type="PRINTS" id="PR01217">
    <property type="entry name" value="PRICHEXTENSN"/>
</dbReference>
<dbReference type="Proteomes" id="UP000053244">
    <property type="component" value="Unassembled WGS sequence"/>
</dbReference>
<dbReference type="RefSeq" id="WP_067683650.1">
    <property type="nucleotide sequence ID" value="NZ_LLZH01000001.1"/>
</dbReference>
<keyword evidence="2" id="KW-1133">Transmembrane helix</keyword>
<feature type="region of interest" description="Disordered" evidence="1">
    <location>
        <begin position="1"/>
        <end position="162"/>
    </location>
</feature>
<keyword evidence="2" id="KW-0472">Membrane</keyword>
<keyword evidence="2" id="KW-0812">Transmembrane</keyword>
<evidence type="ECO:0000256" key="1">
    <source>
        <dbReference type="SAM" id="MobiDB-lite"/>
    </source>
</evidence>
<evidence type="ECO:0000256" key="2">
    <source>
        <dbReference type="SAM" id="Phobius"/>
    </source>
</evidence>
<reference evidence="3 4" key="1">
    <citation type="submission" date="2015-10" db="EMBL/GenBank/DDBJ databases">
        <authorList>
            <person name="Gilbert D.G."/>
        </authorList>
    </citation>
    <scope>NUCLEOTIDE SEQUENCE [LARGE SCALE GENOMIC DNA]</scope>
    <source>
        <strain evidence="3 4">NRRL B-16712</strain>
    </source>
</reference>
<proteinExistence type="predicted"/>
<accession>A0A0X3VC92</accession>
<dbReference type="EMBL" id="LLZH01000001">
    <property type="protein sequence ID" value="KUL42350.1"/>
    <property type="molecule type" value="Genomic_DNA"/>
</dbReference>
<evidence type="ECO:0000313" key="4">
    <source>
        <dbReference type="Proteomes" id="UP000053244"/>
    </source>
</evidence>
<evidence type="ECO:0000313" key="3">
    <source>
        <dbReference type="EMBL" id="KUL42350.1"/>
    </source>
</evidence>
<dbReference type="OrthoDB" id="3406034at2"/>
<keyword evidence="4" id="KW-1185">Reference proteome</keyword>
<feature type="compositionally biased region" description="Pro residues" evidence="1">
    <location>
        <begin position="145"/>
        <end position="159"/>
    </location>
</feature>
<organism evidence="3 4">
    <name type="scientific">Actinoplanes awajinensis subsp. mycoplanecinus</name>
    <dbReference type="NCBI Taxonomy" id="135947"/>
    <lineage>
        <taxon>Bacteria</taxon>
        <taxon>Bacillati</taxon>
        <taxon>Actinomycetota</taxon>
        <taxon>Actinomycetes</taxon>
        <taxon>Micromonosporales</taxon>
        <taxon>Micromonosporaceae</taxon>
        <taxon>Actinoplanes</taxon>
    </lineage>
</organism>
<dbReference type="AlphaFoldDB" id="A0A0X3VC92"/>
<gene>
    <name evidence="3" type="ORF">ADL15_00200</name>
</gene>
<feature type="compositionally biased region" description="Pro residues" evidence="1">
    <location>
        <begin position="31"/>
        <end position="53"/>
    </location>
</feature>
<feature type="transmembrane region" description="Helical" evidence="2">
    <location>
        <begin position="167"/>
        <end position="188"/>
    </location>
</feature>